<name>A0ABW0L938_9BURK</name>
<accession>A0ABW0L938</accession>
<gene>
    <name evidence="1" type="ORF">ACFPN5_19075</name>
</gene>
<keyword evidence="2" id="KW-1185">Reference proteome</keyword>
<organism evidence="1 2">
    <name type="scientific">Massilia niabensis</name>
    <dbReference type="NCBI Taxonomy" id="544910"/>
    <lineage>
        <taxon>Bacteria</taxon>
        <taxon>Pseudomonadati</taxon>
        <taxon>Pseudomonadota</taxon>
        <taxon>Betaproteobacteria</taxon>
        <taxon>Burkholderiales</taxon>
        <taxon>Oxalobacteraceae</taxon>
        <taxon>Telluria group</taxon>
        <taxon>Massilia</taxon>
    </lineage>
</organism>
<evidence type="ECO:0000313" key="2">
    <source>
        <dbReference type="Proteomes" id="UP001596050"/>
    </source>
</evidence>
<dbReference type="Pfam" id="PF12385">
    <property type="entry name" value="Peptidase_C70"/>
    <property type="match status" value="1"/>
</dbReference>
<comment type="caution">
    <text evidence="1">The sequence shown here is derived from an EMBL/GenBank/DDBJ whole genome shotgun (WGS) entry which is preliminary data.</text>
</comment>
<proteinExistence type="predicted"/>
<protein>
    <submittedName>
        <fullName evidence="1">Papain-like cysteine protease family protein</fullName>
    </submittedName>
</protein>
<dbReference type="EMBL" id="JBHSMU010000015">
    <property type="protein sequence ID" value="MFC5461920.1"/>
    <property type="molecule type" value="Genomic_DNA"/>
</dbReference>
<evidence type="ECO:0000313" key="1">
    <source>
        <dbReference type="EMBL" id="MFC5461920.1"/>
    </source>
</evidence>
<dbReference type="InterPro" id="IPR022118">
    <property type="entry name" value="Peptidase_C70_AvrRpt2"/>
</dbReference>
<dbReference type="Proteomes" id="UP001596050">
    <property type="component" value="Unassembled WGS sequence"/>
</dbReference>
<sequence>MKGKIMSDIKYRVPVIAQSRTMSCWAAATAMLMSWKRGFMVTEEEAARLAGNNFLIAFRQNQGVTGAEIAELAVQLALTAEPPSSHTSASYRSLLASKGPLWVGTAIFSTTATYRHVRILSGIRGPEGDPDPVLDIIDPDGGRSYGASVSHFALELEEIARQDLGAGQELRPQIIHYP</sequence>
<dbReference type="RefSeq" id="WP_379785368.1">
    <property type="nucleotide sequence ID" value="NZ_JBHSMU010000015.1"/>
</dbReference>
<reference evidence="2" key="1">
    <citation type="journal article" date="2019" name="Int. J. Syst. Evol. Microbiol.">
        <title>The Global Catalogue of Microorganisms (GCM) 10K type strain sequencing project: providing services to taxonomists for standard genome sequencing and annotation.</title>
        <authorList>
            <consortium name="The Broad Institute Genomics Platform"/>
            <consortium name="The Broad Institute Genome Sequencing Center for Infectious Disease"/>
            <person name="Wu L."/>
            <person name="Ma J."/>
        </authorList>
    </citation>
    <scope>NUCLEOTIDE SEQUENCE [LARGE SCALE GENOMIC DNA]</scope>
    <source>
        <strain evidence="2">KACC 12649</strain>
    </source>
</reference>